<gene>
    <name evidence="2" type="ORF">BN1095_7740001</name>
</gene>
<dbReference type="EMBL" id="LK933487">
    <property type="protein sequence ID" value="CDT78381.1"/>
    <property type="molecule type" value="Genomic_DNA"/>
</dbReference>
<protein>
    <submittedName>
        <fullName evidence="2">Uncharacterized protein</fullName>
    </submittedName>
</protein>
<proteinExistence type="predicted"/>
<evidence type="ECO:0000256" key="1">
    <source>
        <dbReference type="SAM" id="MobiDB-lite"/>
    </source>
</evidence>
<feature type="region of interest" description="Disordered" evidence="1">
    <location>
        <begin position="25"/>
        <end position="57"/>
    </location>
</feature>
<sequence>MVGSVRFGRTAGKAVHAARGLCGTAESKTGKRQTRLCQADRPAGTRDCRSTGCNPAG</sequence>
<evidence type="ECO:0000313" key="2">
    <source>
        <dbReference type="EMBL" id="CDT78381.1"/>
    </source>
</evidence>
<dbReference type="AlphaFoldDB" id="A0A069AVH1"/>
<accession>A0A069AVH1</accession>
<organism evidence="2">
    <name type="scientific">Clostridioides difficile</name>
    <name type="common">Peptoclostridium difficile</name>
    <dbReference type="NCBI Taxonomy" id="1496"/>
    <lineage>
        <taxon>Bacteria</taxon>
        <taxon>Bacillati</taxon>
        <taxon>Bacillota</taxon>
        <taxon>Clostridia</taxon>
        <taxon>Peptostreptococcales</taxon>
        <taxon>Peptostreptococcaceae</taxon>
        <taxon>Clostridioides</taxon>
    </lineage>
</organism>
<name>A0A069AVH1_CLODI</name>
<reference evidence="2" key="1">
    <citation type="submission" date="2014-07" db="EMBL/GenBank/DDBJ databases">
        <authorList>
            <person name="Monot Marc"/>
        </authorList>
    </citation>
    <scope>NUCLEOTIDE SEQUENCE</scope>
    <source>
        <strain evidence="2">7032989</strain>
    </source>
</reference>